<dbReference type="EMBL" id="CABD030031620">
    <property type="status" value="NOT_ANNOTATED_CDS"/>
    <property type="molecule type" value="Genomic_DNA"/>
</dbReference>
<dbReference type="EMBL" id="CABD030031617">
    <property type="status" value="NOT_ANNOTATED_CDS"/>
    <property type="molecule type" value="Genomic_DNA"/>
</dbReference>
<dbReference type="Ensembl" id="ENSGGOT00000064425.1">
    <property type="protein sequence ID" value="ENSGGOP00000042058.1"/>
    <property type="gene ID" value="ENSGGOG00000036236.1"/>
</dbReference>
<dbReference type="GO" id="GO:0005737">
    <property type="term" value="C:cytoplasm"/>
    <property type="evidence" value="ECO:0007669"/>
    <property type="project" value="UniProtKB-SubCell"/>
</dbReference>
<proteinExistence type="predicted"/>
<evidence type="ECO:0000313" key="7">
    <source>
        <dbReference type="Ensembl" id="ENSGGOP00000042058.1"/>
    </source>
</evidence>
<dbReference type="Bgee" id="ENSGGOG00000036236">
    <property type="expression patterns" value="Expressed in testis and 1 other cell type or tissue"/>
</dbReference>
<dbReference type="GO" id="GO:0005634">
    <property type="term" value="C:nucleus"/>
    <property type="evidence" value="ECO:0007669"/>
    <property type="project" value="UniProtKB-SubCell"/>
</dbReference>
<sequence>MDQEEGLKALDNIVTQFNAYEDFLDSQITTVDLYYLEDETLARQLVELGYRGTGERVKREDFEARKTAIEIARLAERAQQKTLTSAGKDLQDNFLTALAMREEDNRSGKLSLNQQETDAAHTLKKQLASVIFIRDRNSHGQEISGYIDYAHRLKTEDFEVYFTGKKRLLPRPTDISFYNWDADIAVCNSSPNYQVIADNPEGLLFRYKRDRKILNVDPKAQPGDNSTRIPILTELYIQAVIFDHISRRKT</sequence>
<dbReference type="EMBL" id="CABD030031615">
    <property type="status" value="NOT_ANNOTATED_CDS"/>
    <property type="molecule type" value="Genomic_DNA"/>
</dbReference>
<reference evidence="8" key="1">
    <citation type="submission" date="2011-05" db="EMBL/GenBank/DDBJ databases">
        <title>Insights into the evolution of the great apes provided by the gorilla genome.</title>
        <authorList>
            <person name="Scally A."/>
        </authorList>
    </citation>
    <scope>NUCLEOTIDE SEQUENCE [LARGE SCALE GENOMIC DNA]</scope>
</reference>
<reference evidence="7" key="4">
    <citation type="submission" date="2025-09" db="UniProtKB">
        <authorList>
            <consortium name="Ensembl"/>
        </authorList>
    </citation>
    <scope>IDENTIFICATION</scope>
</reference>
<dbReference type="PANTHER" id="PTHR33588">
    <property type="entry name" value="CILIA- AND FLAGELLA-ASSOCIATED PROTEIN 299"/>
    <property type="match status" value="1"/>
</dbReference>
<dbReference type="InterPro" id="IPR027887">
    <property type="entry name" value="DUF4464"/>
</dbReference>
<dbReference type="STRING" id="9593.ENSGGOP00000042058"/>
<evidence type="ECO:0000256" key="4">
    <source>
        <dbReference type="ARBA" id="ARBA00021436"/>
    </source>
</evidence>
<keyword evidence="5" id="KW-0963">Cytoplasm</keyword>
<dbReference type="EMBL" id="CABD030031616">
    <property type="status" value="NOT_ANNOTATED_CDS"/>
    <property type="molecule type" value="Genomic_DNA"/>
</dbReference>
<dbReference type="EMBL" id="CABD030031611">
    <property type="status" value="NOT_ANNOTATED_CDS"/>
    <property type="molecule type" value="Genomic_DNA"/>
</dbReference>
<dbReference type="EMBL" id="CABD030031619">
    <property type="status" value="NOT_ANNOTATED_CDS"/>
    <property type="molecule type" value="Genomic_DNA"/>
</dbReference>
<protein>
    <recommendedName>
        <fullName evidence="4">Cilia- and flagella-associated protein 299</fullName>
    </recommendedName>
</protein>
<evidence type="ECO:0000256" key="6">
    <source>
        <dbReference type="ARBA" id="ARBA00023242"/>
    </source>
</evidence>
<comment type="function">
    <text evidence="1">May be involved in spermatogenesis.</text>
</comment>
<evidence type="ECO:0000313" key="8">
    <source>
        <dbReference type="Proteomes" id="UP000001519"/>
    </source>
</evidence>
<evidence type="ECO:0000256" key="5">
    <source>
        <dbReference type="ARBA" id="ARBA00022490"/>
    </source>
</evidence>
<gene>
    <name evidence="7" type="primary">CFAP299</name>
</gene>
<keyword evidence="8" id="KW-1185">Reference proteome</keyword>
<dbReference type="OMA" id="FNNYQEY"/>
<comment type="subcellular location">
    <subcellularLocation>
        <location evidence="3">Cytoplasm</location>
    </subcellularLocation>
    <subcellularLocation>
        <location evidence="2">Nucleus</location>
    </subcellularLocation>
</comment>
<dbReference type="PANTHER" id="PTHR33588:SF1">
    <property type="entry name" value="CILIA- AND FLAGELLA-ASSOCIATED PROTEIN 299"/>
    <property type="match status" value="1"/>
</dbReference>
<accession>A0A2I2Z4A0</accession>
<organism evidence="7 8">
    <name type="scientific">Gorilla gorilla gorilla</name>
    <name type="common">Western lowland gorilla</name>
    <dbReference type="NCBI Taxonomy" id="9595"/>
    <lineage>
        <taxon>Eukaryota</taxon>
        <taxon>Metazoa</taxon>
        <taxon>Chordata</taxon>
        <taxon>Craniata</taxon>
        <taxon>Vertebrata</taxon>
        <taxon>Euteleostomi</taxon>
        <taxon>Mammalia</taxon>
        <taxon>Eutheria</taxon>
        <taxon>Euarchontoglires</taxon>
        <taxon>Primates</taxon>
        <taxon>Haplorrhini</taxon>
        <taxon>Catarrhini</taxon>
        <taxon>Hominidae</taxon>
        <taxon>Gorilla</taxon>
    </lineage>
</organism>
<name>A0A2I2Z4A0_GORGO</name>
<evidence type="ECO:0000256" key="3">
    <source>
        <dbReference type="ARBA" id="ARBA00004496"/>
    </source>
</evidence>
<dbReference type="Proteomes" id="UP000001519">
    <property type="component" value="Chromosome 4"/>
</dbReference>
<dbReference type="FunCoup" id="A0A2I2Z4A0">
    <property type="interactions" value="454"/>
</dbReference>
<dbReference type="Pfam" id="PF14713">
    <property type="entry name" value="DUF4464"/>
    <property type="match status" value="2"/>
</dbReference>
<reference evidence="7 8" key="2">
    <citation type="journal article" date="2012" name="Nature">
        <title>Insights into hominid evolution from the gorilla genome sequence.</title>
        <authorList>
            <person name="Scally A."/>
            <person name="Dutheil J.Y."/>
            <person name="Hillier L.W."/>
            <person name="Jordan G.E."/>
            <person name="Goodhead I."/>
            <person name="Herrero J."/>
            <person name="Hobolth A."/>
            <person name="Lappalainen T."/>
            <person name="Mailund T."/>
            <person name="Marques-Bonet T."/>
            <person name="McCarthy S."/>
            <person name="Montgomery S.H."/>
            <person name="Schwalie P.C."/>
            <person name="Tang Y.A."/>
            <person name="Ward M.C."/>
            <person name="Xue Y."/>
            <person name="Yngvadottir B."/>
            <person name="Alkan C."/>
            <person name="Andersen L.N."/>
            <person name="Ayub Q."/>
            <person name="Ball E.V."/>
            <person name="Beal K."/>
            <person name="Bradley B.J."/>
            <person name="Chen Y."/>
            <person name="Clee C.M."/>
            <person name="Fitzgerald S."/>
            <person name="Graves T.A."/>
            <person name="Gu Y."/>
            <person name="Heath P."/>
            <person name="Heger A."/>
            <person name="Karakoc E."/>
            <person name="Kolb-Kokocinski A."/>
            <person name="Laird G.K."/>
            <person name="Lunter G."/>
            <person name="Meader S."/>
            <person name="Mort M."/>
            <person name="Mullikin J.C."/>
            <person name="Munch K."/>
            <person name="O'Connor T.D."/>
            <person name="Phillips A.D."/>
            <person name="Prado-Martinez J."/>
            <person name="Rogers A.S."/>
            <person name="Sajjadian S."/>
            <person name="Schmidt D."/>
            <person name="Shaw K."/>
            <person name="Simpson J.T."/>
            <person name="Stenson P.D."/>
            <person name="Turner D.J."/>
            <person name="Vigilant L."/>
            <person name="Vilella A.J."/>
            <person name="Whitener W."/>
            <person name="Zhu B."/>
            <person name="Cooper D.N."/>
            <person name="de Jong P."/>
            <person name="Dermitzakis E.T."/>
            <person name="Eichler E.E."/>
            <person name="Flicek P."/>
            <person name="Goldman N."/>
            <person name="Mundy N.I."/>
            <person name="Ning Z."/>
            <person name="Odom D.T."/>
            <person name="Ponting C.P."/>
            <person name="Quail M.A."/>
            <person name="Ryder O.A."/>
            <person name="Searle S.M."/>
            <person name="Warren W.C."/>
            <person name="Wilson R.K."/>
            <person name="Schierup M.H."/>
            <person name="Rogers J."/>
            <person name="Tyler-Smith C."/>
            <person name="Durbin R."/>
        </authorList>
    </citation>
    <scope>NUCLEOTIDE SEQUENCE [LARGE SCALE GENOMIC DNA]</scope>
</reference>
<keyword evidence="6" id="KW-0539">Nucleus</keyword>
<dbReference type="EMBL" id="CABD030031614">
    <property type="status" value="NOT_ANNOTATED_CDS"/>
    <property type="molecule type" value="Genomic_DNA"/>
</dbReference>
<dbReference type="EMBL" id="CABD030031612">
    <property type="status" value="NOT_ANNOTATED_CDS"/>
    <property type="molecule type" value="Genomic_DNA"/>
</dbReference>
<evidence type="ECO:0000256" key="2">
    <source>
        <dbReference type="ARBA" id="ARBA00004123"/>
    </source>
</evidence>
<dbReference type="EMBL" id="CABD030031618">
    <property type="status" value="NOT_ANNOTATED_CDS"/>
    <property type="molecule type" value="Genomic_DNA"/>
</dbReference>
<dbReference type="InParanoid" id="A0A2I2Z4A0"/>
<dbReference type="GeneTree" id="ENSGT00390000016547"/>
<reference evidence="7" key="3">
    <citation type="submission" date="2025-08" db="UniProtKB">
        <authorList>
            <consortium name="Ensembl"/>
        </authorList>
    </citation>
    <scope>IDENTIFICATION</scope>
</reference>
<dbReference type="EMBL" id="CABD030031613">
    <property type="status" value="NOT_ANNOTATED_CDS"/>
    <property type="molecule type" value="Genomic_DNA"/>
</dbReference>
<evidence type="ECO:0000256" key="1">
    <source>
        <dbReference type="ARBA" id="ARBA00003056"/>
    </source>
</evidence>
<dbReference type="AlphaFoldDB" id="A0A2I2Z4A0"/>